<dbReference type="HAMAP" id="MF_00632">
    <property type="entry name" value="UPF0234"/>
    <property type="match status" value="1"/>
</dbReference>
<comment type="function">
    <text evidence="3">Nucleotide-binding protein.</text>
</comment>
<evidence type="ECO:0000256" key="1">
    <source>
        <dbReference type="ARBA" id="ARBA00022741"/>
    </source>
</evidence>
<gene>
    <name evidence="4" type="ORF">D0433_09990</name>
</gene>
<dbReference type="PANTHER" id="PTHR30476">
    <property type="entry name" value="UPF0234 PROTEIN YAJQ"/>
    <property type="match status" value="1"/>
</dbReference>
<name>A0A395M0I1_9BACT</name>
<sequence length="165" mass="18797">MASEHSFDIVSKIPMQELDNALNQARKEIQQRYDLKDSKSQILFNPKDMELTLESENEFTLKAVIDVLHSKLIKRGVSIKALEYGKIEPAAHNTVRQKVKLKQGISKEVSKQITAAIKELKLKVQAQVQGDAVRVSGKQIDDLQAVQKHLLSKDFDLPLQFENYR</sequence>
<organism evidence="4 5">
    <name type="scientific">Candidatus Thermochlorobacter aerophilus</name>
    <dbReference type="NCBI Taxonomy" id="1868324"/>
    <lineage>
        <taxon>Bacteria</taxon>
        <taxon>Pseudomonadati</taxon>
        <taxon>Chlorobiota</taxon>
        <taxon>Chlorobiia</taxon>
        <taxon>Chlorobiales</taxon>
        <taxon>Candidatus Thermochlorobacteriaceae</taxon>
        <taxon>Candidatus Thermochlorobacter</taxon>
    </lineage>
</organism>
<evidence type="ECO:0000256" key="3">
    <source>
        <dbReference type="HAMAP-Rule" id="MF_00632"/>
    </source>
</evidence>
<dbReference type="InterPro" id="IPR036183">
    <property type="entry name" value="YajQ-like_sf"/>
</dbReference>
<keyword evidence="1 3" id="KW-0547">Nucleotide-binding</keyword>
<comment type="caution">
    <text evidence="4">The sequence shown here is derived from an EMBL/GenBank/DDBJ whole genome shotgun (WGS) entry which is preliminary data.</text>
</comment>
<evidence type="ECO:0000313" key="4">
    <source>
        <dbReference type="EMBL" id="RFM23718.1"/>
    </source>
</evidence>
<dbReference type="AlphaFoldDB" id="A0A395M0I1"/>
<dbReference type="EMBL" id="PHFL01000060">
    <property type="protein sequence ID" value="RFM23718.1"/>
    <property type="molecule type" value="Genomic_DNA"/>
</dbReference>
<dbReference type="Proteomes" id="UP000266389">
    <property type="component" value="Unassembled WGS sequence"/>
</dbReference>
<dbReference type="Gene3D" id="3.30.70.860">
    <property type="match status" value="1"/>
</dbReference>
<dbReference type="InterPro" id="IPR035571">
    <property type="entry name" value="UPF0234-like_C"/>
</dbReference>
<dbReference type="PANTHER" id="PTHR30476:SF0">
    <property type="entry name" value="UPF0234 PROTEIN YAJQ"/>
    <property type="match status" value="1"/>
</dbReference>
<dbReference type="Gene3D" id="3.30.70.990">
    <property type="entry name" value="YajQ-like, domain 2"/>
    <property type="match status" value="1"/>
</dbReference>
<comment type="similarity">
    <text evidence="2 3">Belongs to the YajQ family.</text>
</comment>
<evidence type="ECO:0000313" key="5">
    <source>
        <dbReference type="Proteomes" id="UP000266389"/>
    </source>
</evidence>
<dbReference type="GO" id="GO:0005829">
    <property type="term" value="C:cytosol"/>
    <property type="evidence" value="ECO:0007669"/>
    <property type="project" value="TreeGrafter"/>
</dbReference>
<evidence type="ECO:0000256" key="2">
    <source>
        <dbReference type="ARBA" id="ARBA00093450"/>
    </source>
</evidence>
<dbReference type="CDD" id="cd11740">
    <property type="entry name" value="YajQ_like"/>
    <property type="match status" value="1"/>
</dbReference>
<protein>
    <recommendedName>
        <fullName evidence="3">Nucleotide-binding protein D0433_09990</fullName>
    </recommendedName>
</protein>
<dbReference type="GO" id="GO:0000166">
    <property type="term" value="F:nucleotide binding"/>
    <property type="evidence" value="ECO:0007669"/>
    <property type="project" value="UniProtKB-UniRule"/>
</dbReference>
<dbReference type="InterPro" id="IPR007551">
    <property type="entry name" value="YajQ/Smlt4090-like"/>
</dbReference>
<dbReference type="Pfam" id="PF04461">
    <property type="entry name" value="YajQ"/>
    <property type="match status" value="1"/>
</dbReference>
<accession>A0A395M0I1</accession>
<reference evidence="4 5" key="1">
    <citation type="journal article" date="2011" name="ISME J.">
        <title>Community ecology of hot spring cyanobacterial mats: predominant populations and their functional potential.</title>
        <authorList>
            <person name="Klatt C.G."/>
            <person name="Wood J.M."/>
            <person name="Rusch D.B."/>
            <person name="Bateson M.M."/>
            <person name="Hamamura N."/>
            <person name="Heidelberg J.F."/>
            <person name="Grossman A.R."/>
            <person name="Bhaya D."/>
            <person name="Cohan F.M."/>
            <person name="Kuhl M."/>
            <person name="Bryant D.A."/>
            <person name="Ward D.M."/>
        </authorList>
    </citation>
    <scope>NUCLEOTIDE SEQUENCE [LARGE SCALE GENOMIC DNA]</scope>
    <source>
        <strain evidence="4">OS</strain>
    </source>
</reference>
<dbReference type="SUPFAM" id="SSF89963">
    <property type="entry name" value="YajQ-like"/>
    <property type="match status" value="2"/>
</dbReference>
<proteinExistence type="inferred from homology"/>
<dbReference type="NCBIfam" id="NF003819">
    <property type="entry name" value="PRK05412.1"/>
    <property type="match status" value="1"/>
</dbReference>
<dbReference type="InterPro" id="IPR035570">
    <property type="entry name" value="UPF0234_N"/>
</dbReference>